<name>A0AAN9JLI6_CLITE</name>
<organism evidence="1 2">
    <name type="scientific">Clitoria ternatea</name>
    <name type="common">Butterfly pea</name>
    <dbReference type="NCBI Taxonomy" id="43366"/>
    <lineage>
        <taxon>Eukaryota</taxon>
        <taxon>Viridiplantae</taxon>
        <taxon>Streptophyta</taxon>
        <taxon>Embryophyta</taxon>
        <taxon>Tracheophyta</taxon>
        <taxon>Spermatophyta</taxon>
        <taxon>Magnoliopsida</taxon>
        <taxon>eudicotyledons</taxon>
        <taxon>Gunneridae</taxon>
        <taxon>Pentapetalae</taxon>
        <taxon>rosids</taxon>
        <taxon>fabids</taxon>
        <taxon>Fabales</taxon>
        <taxon>Fabaceae</taxon>
        <taxon>Papilionoideae</taxon>
        <taxon>50 kb inversion clade</taxon>
        <taxon>NPAAA clade</taxon>
        <taxon>indigoferoid/millettioid clade</taxon>
        <taxon>Phaseoleae</taxon>
        <taxon>Clitoria</taxon>
    </lineage>
</organism>
<gene>
    <name evidence="1" type="ORF">RJT34_12210</name>
</gene>
<reference evidence="1 2" key="1">
    <citation type="submission" date="2024-01" db="EMBL/GenBank/DDBJ databases">
        <title>The genomes of 5 underutilized Papilionoideae crops provide insights into root nodulation and disease resistance.</title>
        <authorList>
            <person name="Yuan L."/>
        </authorList>
    </citation>
    <scope>NUCLEOTIDE SEQUENCE [LARGE SCALE GENOMIC DNA]</scope>
    <source>
        <strain evidence="1">LY-2023</strain>
        <tissue evidence="1">Leaf</tissue>
    </source>
</reference>
<protein>
    <submittedName>
        <fullName evidence="1">Uncharacterized protein</fullName>
    </submittedName>
</protein>
<comment type="caution">
    <text evidence="1">The sequence shown here is derived from an EMBL/GenBank/DDBJ whole genome shotgun (WGS) entry which is preliminary data.</text>
</comment>
<dbReference type="AlphaFoldDB" id="A0AAN9JLI6"/>
<dbReference type="Proteomes" id="UP001359559">
    <property type="component" value="Unassembled WGS sequence"/>
</dbReference>
<keyword evidence="2" id="KW-1185">Reference proteome</keyword>
<proteinExistence type="predicted"/>
<accession>A0AAN9JLI6</accession>
<sequence length="67" mass="7563">MFIKEESKEDEELGINLTTNQPAEENNIESLVYPQAQILPQNESIPMDICNVTLMLPDSLCISTRLP</sequence>
<dbReference type="EMBL" id="JAYKXN010000003">
    <property type="protein sequence ID" value="KAK7301347.1"/>
    <property type="molecule type" value="Genomic_DNA"/>
</dbReference>
<evidence type="ECO:0000313" key="1">
    <source>
        <dbReference type="EMBL" id="KAK7301347.1"/>
    </source>
</evidence>
<evidence type="ECO:0000313" key="2">
    <source>
        <dbReference type="Proteomes" id="UP001359559"/>
    </source>
</evidence>